<evidence type="ECO:0000313" key="5">
    <source>
        <dbReference type="EMBL" id="KAE9154724.1"/>
    </source>
</evidence>
<evidence type="ECO:0000313" key="16">
    <source>
        <dbReference type="Proteomes" id="UP000460718"/>
    </source>
</evidence>
<dbReference type="Proteomes" id="UP000441208">
    <property type="component" value="Unassembled WGS sequence"/>
</dbReference>
<dbReference type="EMBL" id="QXFZ01000050">
    <property type="protein sequence ID" value="KAE9136996.1"/>
    <property type="molecule type" value="Genomic_DNA"/>
</dbReference>
<reference evidence="10 11" key="1">
    <citation type="submission" date="2018-08" db="EMBL/GenBank/DDBJ databases">
        <title>Genomic investigation of the strawberry pathogen Phytophthora fragariae indicates pathogenicity is determined by transcriptional variation in three key races.</title>
        <authorList>
            <person name="Adams T.M."/>
            <person name="Armitage A.D."/>
            <person name="Sobczyk M.K."/>
            <person name="Bates H.J."/>
            <person name="Dunwell J.M."/>
            <person name="Nellist C.F."/>
            <person name="Harrison R.J."/>
        </authorList>
    </citation>
    <scope>NUCLEOTIDE SEQUENCE [LARGE SCALE GENOMIC DNA]</scope>
    <source>
        <strain evidence="9 12">A4</strain>
        <strain evidence="8 13">BC-1</strain>
        <strain evidence="7 17">BC-23</strain>
        <strain evidence="6 11">NOV-27</strain>
        <strain evidence="5 14">NOV-5</strain>
        <strain evidence="4 15">NOV-71</strain>
        <strain evidence="1 10">NOV-9</strain>
        <strain evidence="3 18">ONT-3</strain>
        <strain evidence="2 16">SCRP245</strain>
    </source>
</reference>
<protein>
    <submittedName>
        <fullName evidence="6">Uncharacterized protein</fullName>
    </submittedName>
</protein>
<name>A0A6A3ZD58_9STRA</name>
<evidence type="ECO:0000313" key="13">
    <source>
        <dbReference type="Proteomes" id="UP000440367"/>
    </source>
</evidence>
<dbReference type="EMBL" id="QXGB01000045">
    <property type="protein sequence ID" value="KAE9234640.1"/>
    <property type="molecule type" value="Genomic_DNA"/>
</dbReference>
<dbReference type="EMBL" id="QXFX01000037">
    <property type="protein sequence ID" value="KAE9136976.1"/>
    <property type="molecule type" value="Genomic_DNA"/>
</dbReference>
<evidence type="ECO:0000313" key="15">
    <source>
        <dbReference type="Proteomes" id="UP000441208"/>
    </source>
</evidence>
<dbReference type="Proteomes" id="UP000460718">
    <property type="component" value="Unassembled WGS sequence"/>
</dbReference>
<comment type="caution">
    <text evidence="6">The sequence shown here is derived from an EMBL/GenBank/DDBJ whole genome shotgun (WGS) entry which is preliminary data.</text>
</comment>
<evidence type="ECO:0000313" key="7">
    <source>
        <dbReference type="EMBL" id="KAE9254470.1"/>
    </source>
</evidence>
<dbReference type="EMBL" id="QXFW01000029">
    <property type="protein sequence ID" value="KAE9029348.1"/>
    <property type="molecule type" value="Genomic_DNA"/>
</dbReference>
<dbReference type="EMBL" id="QXGF01000048">
    <property type="protein sequence ID" value="KAE8948504.1"/>
    <property type="molecule type" value="Genomic_DNA"/>
</dbReference>
<dbReference type="EMBL" id="QXGC01000023">
    <property type="protein sequence ID" value="KAE9254470.1"/>
    <property type="molecule type" value="Genomic_DNA"/>
</dbReference>
<evidence type="ECO:0000313" key="3">
    <source>
        <dbReference type="EMBL" id="KAE9136976.1"/>
    </source>
</evidence>
<accession>A0A6A3ZD58</accession>
<dbReference type="AlphaFoldDB" id="A0A6A3ZD58"/>
<evidence type="ECO:0000313" key="8">
    <source>
        <dbReference type="EMBL" id="KAE9256515.1"/>
    </source>
</evidence>
<gene>
    <name evidence="9" type="ORF">PF001_g1594</name>
    <name evidence="8" type="ORF">PF002_g1818</name>
    <name evidence="7" type="ORF">PF004_g1021</name>
    <name evidence="6" type="ORF">PF005_g1801</name>
    <name evidence="5" type="ORF">PF006_g1261</name>
    <name evidence="4" type="ORF">PF007_g1962</name>
    <name evidence="1" type="ORF">PF009_g1928</name>
    <name evidence="3" type="ORF">PF010_g1481</name>
    <name evidence="2" type="ORF">PF011_g1126</name>
</gene>
<organism evidence="6 11">
    <name type="scientific">Phytophthora fragariae</name>
    <dbReference type="NCBI Taxonomy" id="53985"/>
    <lineage>
        <taxon>Eukaryota</taxon>
        <taxon>Sar</taxon>
        <taxon>Stramenopiles</taxon>
        <taxon>Oomycota</taxon>
        <taxon>Peronosporomycetes</taxon>
        <taxon>Peronosporales</taxon>
        <taxon>Peronosporaceae</taxon>
        <taxon>Phytophthora</taxon>
    </lineage>
</organism>
<evidence type="ECO:0000313" key="18">
    <source>
        <dbReference type="Proteomes" id="UP000488956"/>
    </source>
</evidence>
<evidence type="ECO:0000313" key="11">
    <source>
        <dbReference type="Proteomes" id="UP000433483"/>
    </source>
</evidence>
<dbReference type="EMBL" id="QXGE01000040">
    <property type="protein sequence ID" value="KAE9328056.1"/>
    <property type="molecule type" value="Genomic_DNA"/>
</dbReference>
<evidence type="ECO:0000313" key="12">
    <source>
        <dbReference type="Proteomes" id="UP000437068"/>
    </source>
</evidence>
<dbReference type="Proteomes" id="UP000476176">
    <property type="component" value="Unassembled WGS sequence"/>
</dbReference>
<evidence type="ECO:0000313" key="1">
    <source>
        <dbReference type="EMBL" id="KAE8948504.1"/>
    </source>
</evidence>
<evidence type="ECO:0000313" key="2">
    <source>
        <dbReference type="EMBL" id="KAE9029348.1"/>
    </source>
</evidence>
<dbReference type="Proteomes" id="UP000433483">
    <property type="component" value="Unassembled WGS sequence"/>
</dbReference>
<keyword evidence="11" id="KW-1185">Reference proteome</keyword>
<dbReference type="Proteomes" id="UP000429523">
    <property type="component" value="Unassembled WGS sequence"/>
</dbReference>
<dbReference type="Proteomes" id="UP000440732">
    <property type="component" value="Unassembled WGS sequence"/>
</dbReference>
<evidence type="ECO:0000313" key="9">
    <source>
        <dbReference type="EMBL" id="KAE9328056.1"/>
    </source>
</evidence>
<dbReference type="EMBL" id="QXGD01000045">
    <property type="protein sequence ID" value="KAE9256515.1"/>
    <property type="molecule type" value="Genomic_DNA"/>
</dbReference>
<evidence type="ECO:0000313" key="10">
    <source>
        <dbReference type="Proteomes" id="UP000429523"/>
    </source>
</evidence>
<evidence type="ECO:0000313" key="17">
    <source>
        <dbReference type="Proteomes" id="UP000476176"/>
    </source>
</evidence>
<proteinExistence type="predicted"/>
<dbReference type="Proteomes" id="UP000488956">
    <property type="component" value="Unassembled WGS sequence"/>
</dbReference>
<evidence type="ECO:0000313" key="6">
    <source>
        <dbReference type="EMBL" id="KAE9234640.1"/>
    </source>
</evidence>
<dbReference type="Proteomes" id="UP000440367">
    <property type="component" value="Unassembled WGS sequence"/>
</dbReference>
<evidence type="ECO:0000313" key="14">
    <source>
        <dbReference type="Proteomes" id="UP000440732"/>
    </source>
</evidence>
<sequence>MNFWCAVAVSLPVPSSIGQLSKRRHTRWFVPAPTWRTCLTARKASIPTAIMRT</sequence>
<evidence type="ECO:0000313" key="4">
    <source>
        <dbReference type="EMBL" id="KAE9136996.1"/>
    </source>
</evidence>
<dbReference type="EMBL" id="QXGA01000031">
    <property type="protein sequence ID" value="KAE9154724.1"/>
    <property type="molecule type" value="Genomic_DNA"/>
</dbReference>
<dbReference type="Proteomes" id="UP000437068">
    <property type="component" value="Unassembled WGS sequence"/>
</dbReference>